<dbReference type="PANTHER" id="PTHR33710:SF64">
    <property type="entry name" value="ENDONUCLEASE_EXONUCLEASE_PHOSPHATASE DOMAIN-CONTAINING PROTEIN"/>
    <property type="match status" value="1"/>
</dbReference>
<dbReference type="InterPro" id="IPR036691">
    <property type="entry name" value="Endo/exonu/phosph_ase_sf"/>
</dbReference>
<dbReference type="Pfam" id="PF03372">
    <property type="entry name" value="Exo_endo_phos"/>
    <property type="match status" value="1"/>
</dbReference>
<comment type="caution">
    <text evidence="3">The sequence shown here is derived from an EMBL/GenBank/DDBJ whole genome shotgun (WGS) entry which is preliminary data.</text>
</comment>
<organism evidence="3 4">
    <name type="scientific">Glycine soja</name>
    <name type="common">Wild soybean</name>
    <dbReference type="NCBI Taxonomy" id="3848"/>
    <lineage>
        <taxon>Eukaryota</taxon>
        <taxon>Viridiplantae</taxon>
        <taxon>Streptophyta</taxon>
        <taxon>Embryophyta</taxon>
        <taxon>Tracheophyta</taxon>
        <taxon>Spermatophyta</taxon>
        <taxon>Magnoliopsida</taxon>
        <taxon>eudicotyledons</taxon>
        <taxon>Gunneridae</taxon>
        <taxon>Pentapetalae</taxon>
        <taxon>rosids</taxon>
        <taxon>fabids</taxon>
        <taxon>Fabales</taxon>
        <taxon>Fabaceae</taxon>
        <taxon>Papilionoideae</taxon>
        <taxon>50 kb inversion clade</taxon>
        <taxon>NPAAA clade</taxon>
        <taxon>indigoferoid/millettioid clade</taxon>
        <taxon>Phaseoleae</taxon>
        <taxon>Glycine</taxon>
        <taxon>Glycine subgen. Soja</taxon>
    </lineage>
</organism>
<sequence length="1041" mass="121963">MNIASYNVRGLGKGVKWAAIRRLINKENIQMLCLQETKKDIIDRTLCQAIWGSDEVKWEMQPAINSAGGILCMWTESVFKLQNKVIGNGFILLEGVCNREDMKIGIVTVYSPCDINNKRLLWDSVKQLKQASQVRLWCVLGDFNCIRNPNERIGKSDRLVGDNSMQEFNEWIEDMELLEVPNVGRQYTWFRPNGESKSRLDRALISPEWRDTWPESVQFTLARNFSDHCPILIKANNVDWGPKPFRILNCWLTDKSFKDVVNHCWYSVQVVGWGAYQLEVELNKLEEDTLHRQMTDLEISRRKKLHEDLWVAAQAHETLLRQKSRTRWLKEGDCNTRFFHVRVNANINRNSIKGLLIEGVWTDEPNKVKEEIRTFFSNRFHEVDFQRPRIDGISFKSLDHQQNSMLVAPFQESEIQNAVWDCGNDKSPGPDGINFRFIKQFWDTLKHDIFRYIHEFHANGAIPRGCNASFIALIPKISNPQHLGEYRPISLIGCMIPKTVEERLKRIQRRFLWGGGLEQKRIAWIKWDQVYMPKDKGGLGIKDIDSFNLALLAKWKWNYMQEKGEIWSRVLGSKYGGWRSLYEEGREGHQSIWWKDLKQTVNSAQHGDIVHSNMRWKIVGGDKVRLWEDKWNQQQQPLAERYPRLYQISTQQNQIIRHIGQHMQSGWEWQFLWRRSLFENEIESAVNFLKDIEGIHIQQQGSDEWEWLGDQTRKYSTRSAYNLILEASKGEDRLPTRMNLHRRQVQLQDLRCPFCREAVEEASHLFFHCVFIQPILWESMSWLNLQTAFPLGPKQNFLQHISIQAAGLRSNRWRYWWMARRGFCGFQRRQCGFSGSVGGSVGLTNDNVGVDGVGRGRGGYRNPIPVPVPDFWLSGKTRTRTHTRLTRVLPVKVGTGLGGYPRKSMPNNTFQLARIKNINGWLSPDEIRSWSSMQTLGPLKKELWISVLGCEANGSHMMKMLDASSIGACRPRIFFTNGFLCFLEDEWQRNGERKRERRRHFKEKMSLEEAHHHRRPWIRAWRKKEMNEGRGREEHEILCSK</sequence>
<reference evidence="3 4" key="1">
    <citation type="submission" date="2018-09" db="EMBL/GenBank/DDBJ databases">
        <title>A high-quality reference genome of wild soybean provides a powerful tool to mine soybean genomes.</title>
        <authorList>
            <person name="Xie M."/>
            <person name="Chung C.Y.L."/>
            <person name="Li M.-W."/>
            <person name="Wong F.-L."/>
            <person name="Chan T.-F."/>
            <person name="Lam H.-M."/>
        </authorList>
    </citation>
    <scope>NUCLEOTIDE SEQUENCE [LARGE SCALE GENOMIC DNA]</scope>
    <source>
        <strain evidence="4">cv. W05</strain>
        <tissue evidence="3">Hypocotyl of etiolated seedlings</tissue>
    </source>
</reference>
<keyword evidence="4" id="KW-1185">Reference proteome</keyword>
<dbReference type="InterPro" id="IPR005135">
    <property type="entry name" value="Endo/exonuclease/phosphatase"/>
</dbReference>
<dbReference type="GO" id="GO:0003824">
    <property type="term" value="F:catalytic activity"/>
    <property type="evidence" value="ECO:0007669"/>
    <property type="project" value="InterPro"/>
</dbReference>
<evidence type="ECO:0000313" key="4">
    <source>
        <dbReference type="Proteomes" id="UP000289340"/>
    </source>
</evidence>
<dbReference type="Pfam" id="PF13966">
    <property type="entry name" value="zf-RVT"/>
    <property type="match status" value="1"/>
</dbReference>
<dbReference type="Proteomes" id="UP000289340">
    <property type="component" value="Chromosome 14"/>
</dbReference>
<name>A0A445H5T2_GLYSO</name>
<dbReference type="Gene3D" id="3.60.10.10">
    <property type="entry name" value="Endonuclease/exonuclease/phosphatase"/>
    <property type="match status" value="1"/>
</dbReference>
<dbReference type="EMBL" id="QZWG01000014">
    <property type="protein sequence ID" value="RZB68955.1"/>
    <property type="molecule type" value="Genomic_DNA"/>
</dbReference>
<dbReference type="PANTHER" id="PTHR33710">
    <property type="entry name" value="BNAC02G09200D PROTEIN"/>
    <property type="match status" value="1"/>
</dbReference>
<dbReference type="InterPro" id="IPR026960">
    <property type="entry name" value="RVT-Znf"/>
</dbReference>
<evidence type="ECO:0000259" key="2">
    <source>
        <dbReference type="Pfam" id="PF13966"/>
    </source>
</evidence>
<dbReference type="AlphaFoldDB" id="A0A445H5T2"/>
<dbReference type="SUPFAM" id="SSF56219">
    <property type="entry name" value="DNase I-like"/>
    <property type="match status" value="1"/>
</dbReference>
<gene>
    <name evidence="3" type="ORF">D0Y65_038654</name>
</gene>
<feature type="domain" description="Endonuclease/exonuclease/phosphatase" evidence="1">
    <location>
        <begin position="4"/>
        <end position="228"/>
    </location>
</feature>
<evidence type="ECO:0000259" key="1">
    <source>
        <dbReference type="Pfam" id="PF03372"/>
    </source>
</evidence>
<evidence type="ECO:0000313" key="3">
    <source>
        <dbReference type="EMBL" id="RZB68955.1"/>
    </source>
</evidence>
<dbReference type="FunFam" id="3.60.10.10:FF:000158">
    <property type="entry name" value="Uncharacterized protein"/>
    <property type="match status" value="1"/>
</dbReference>
<accession>A0A445H5T2</accession>
<proteinExistence type="predicted"/>
<protein>
    <submittedName>
        <fullName evidence="3">Transposon TX1 149 kDa protein</fullName>
    </submittedName>
</protein>
<feature type="domain" description="Reverse transcriptase zinc-binding" evidence="2">
    <location>
        <begin position="731"/>
        <end position="773"/>
    </location>
</feature>